<dbReference type="NCBIfam" id="TIGR01068">
    <property type="entry name" value="thioredoxin"/>
    <property type="match status" value="1"/>
</dbReference>
<accession>A0ABT0MVN7</accession>
<protein>
    <recommendedName>
        <fullName evidence="7">Thioredoxin</fullName>
    </recommendedName>
</protein>
<dbReference type="PANTHER" id="PTHR45663">
    <property type="entry name" value="GEO12009P1"/>
    <property type="match status" value="1"/>
</dbReference>
<keyword evidence="4" id="KW-0249">Electron transport</keyword>
<comment type="similarity">
    <text evidence="2">Belongs to the thioredoxin family.</text>
</comment>
<dbReference type="RefSeq" id="WP_249244781.1">
    <property type="nucleotide sequence ID" value="NZ_JAKPBZ010000111.1"/>
</dbReference>
<reference evidence="9 10" key="1">
    <citation type="submission" date="2022-02" db="EMBL/GenBank/DDBJ databases">
        <title>Description of Brenneria tiliae sp. nov. isolated from symptomatic Tilia x moltkei and Tilia x europaea trees in the UK.</title>
        <authorList>
            <person name="Kile H."/>
        </authorList>
    </citation>
    <scope>NUCLEOTIDE SEQUENCE [LARGE SCALE GENOMIC DNA]</scope>
    <source>
        <strain evidence="9 10">MC1SB4.1</strain>
    </source>
</reference>
<dbReference type="SUPFAM" id="SSF52833">
    <property type="entry name" value="Thioredoxin-like"/>
    <property type="match status" value="1"/>
</dbReference>
<dbReference type="InterPro" id="IPR013766">
    <property type="entry name" value="Thioredoxin_domain"/>
</dbReference>
<evidence type="ECO:0000259" key="8">
    <source>
        <dbReference type="PROSITE" id="PS51352"/>
    </source>
</evidence>
<comment type="function">
    <text evidence="1">Participates in various redox reactions through the reversible oxidation of its active center dithiol to a disulfide and catalyzes dithiol-disulfide exchange reactions.</text>
</comment>
<dbReference type="PRINTS" id="PR00421">
    <property type="entry name" value="THIOREDOXIN"/>
</dbReference>
<dbReference type="PROSITE" id="PS51352">
    <property type="entry name" value="THIOREDOXIN_2"/>
    <property type="match status" value="1"/>
</dbReference>
<keyword evidence="10" id="KW-1185">Reference proteome</keyword>
<comment type="caution">
    <text evidence="9">The sequence shown here is derived from an EMBL/GenBank/DDBJ whole genome shotgun (WGS) entry which is preliminary data.</text>
</comment>
<evidence type="ECO:0000256" key="2">
    <source>
        <dbReference type="ARBA" id="ARBA00008987"/>
    </source>
</evidence>
<evidence type="ECO:0000256" key="1">
    <source>
        <dbReference type="ARBA" id="ARBA00003318"/>
    </source>
</evidence>
<evidence type="ECO:0000256" key="4">
    <source>
        <dbReference type="ARBA" id="ARBA00022982"/>
    </source>
</evidence>
<name>A0ABT0MVN7_9GAMM</name>
<evidence type="ECO:0000256" key="5">
    <source>
        <dbReference type="ARBA" id="ARBA00023157"/>
    </source>
</evidence>
<evidence type="ECO:0000313" key="10">
    <source>
        <dbReference type="Proteomes" id="UP001203069"/>
    </source>
</evidence>
<feature type="domain" description="Thioredoxin" evidence="8">
    <location>
        <begin position="1"/>
        <end position="109"/>
    </location>
</feature>
<gene>
    <name evidence="9" type="primary">trxA</name>
    <name evidence="9" type="ORF">MFP26_11310</name>
</gene>
<keyword evidence="3" id="KW-0813">Transport</keyword>
<evidence type="ECO:0000256" key="6">
    <source>
        <dbReference type="ARBA" id="ARBA00023284"/>
    </source>
</evidence>
<evidence type="ECO:0000256" key="7">
    <source>
        <dbReference type="NCBIfam" id="TIGR01068"/>
    </source>
</evidence>
<dbReference type="Gene3D" id="3.40.30.10">
    <property type="entry name" value="Glutaredoxin"/>
    <property type="match status" value="1"/>
</dbReference>
<dbReference type="InterPro" id="IPR005746">
    <property type="entry name" value="Thioredoxin"/>
</dbReference>
<dbReference type="InterPro" id="IPR036249">
    <property type="entry name" value="Thioredoxin-like_sf"/>
</dbReference>
<dbReference type="Proteomes" id="UP001203069">
    <property type="component" value="Unassembled WGS sequence"/>
</dbReference>
<dbReference type="PANTHER" id="PTHR45663:SF11">
    <property type="entry name" value="GEO12009P1"/>
    <property type="match status" value="1"/>
</dbReference>
<organism evidence="9 10">
    <name type="scientific">Brenneria tiliae</name>
    <dbReference type="NCBI Taxonomy" id="2914984"/>
    <lineage>
        <taxon>Bacteria</taxon>
        <taxon>Pseudomonadati</taxon>
        <taxon>Pseudomonadota</taxon>
        <taxon>Gammaproteobacteria</taxon>
        <taxon>Enterobacterales</taxon>
        <taxon>Pectobacteriaceae</taxon>
        <taxon>Brenneria</taxon>
    </lineage>
</organism>
<dbReference type="CDD" id="cd02947">
    <property type="entry name" value="TRX_family"/>
    <property type="match status" value="1"/>
</dbReference>
<dbReference type="EMBL" id="JAKPBZ010000111">
    <property type="protein sequence ID" value="MCL2893269.1"/>
    <property type="molecule type" value="Genomic_DNA"/>
</dbReference>
<evidence type="ECO:0000313" key="9">
    <source>
        <dbReference type="EMBL" id="MCL2893269.1"/>
    </source>
</evidence>
<proteinExistence type="inferred from homology"/>
<dbReference type="Pfam" id="PF00085">
    <property type="entry name" value="Thioredoxin"/>
    <property type="match status" value="1"/>
</dbReference>
<evidence type="ECO:0000256" key="3">
    <source>
        <dbReference type="ARBA" id="ARBA00022448"/>
    </source>
</evidence>
<keyword evidence="6" id="KW-0676">Redox-active center</keyword>
<keyword evidence="5" id="KW-1015">Disulfide bond</keyword>
<sequence>MSDVIITASDASLDSLLNNSDTPILLDLWAPWCQPCKALAPLLETLAENADQQLTVAKLDVEQYPAVMRRFGVRSIPTLLLFRNGEEISRQIGMKTLAQLRGWLASYQIVLEQHAPPPANASRRWGSFYDDPSLHEFLFQRLRRHAADGRIEKAFSPYWQDNKGTTSAALAHSAQIEVFERITGLPAAIACLLENLPAATPAQVDALANALLPGKDVGDVPLRWLHMWLGDSFYPWTEWLAEPALDGLRRQWLEHAGRHLAGAPVEETAWAALHQQATTLLQSAGDGQELEKYIAALIALLSPPPDAADSQSWRAISIQLNFALAQLTQIQAGWSHAERAIPAQRNAWFKAQEAAAAGNQLTDQQIVELRARWLEENPQFSAKEDEFYRRYPSHMATLRAPLEEQWWSLLHNAPRFRAPLE</sequence>